<proteinExistence type="inferred from homology"/>
<comment type="similarity">
    <text evidence="1 3">Belongs to the peptidase S26 family.</text>
</comment>
<keyword evidence="3" id="KW-0378">Hydrolase</keyword>
<gene>
    <name evidence="5" type="ORF">BXY75_1731</name>
</gene>
<dbReference type="NCBIfam" id="TIGR02227">
    <property type="entry name" value="sigpep_I_bact"/>
    <property type="match status" value="1"/>
</dbReference>
<comment type="caution">
    <text evidence="5">The sequence shown here is derived from an EMBL/GenBank/DDBJ whole genome shotgun (WGS) entry which is preliminary data.</text>
</comment>
<comment type="catalytic activity">
    <reaction evidence="3">
        <text>Cleavage of hydrophobic, N-terminal signal or leader sequences from secreted and periplasmic proteins.</text>
        <dbReference type="EC" id="3.4.21.89"/>
    </reaction>
</comment>
<dbReference type="Gene3D" id="2.10.109.10">
    <property type="entry name" value="Umud Fragment, subunit A"/>
    <property type="match status" value="1"/>
</dbReference>
<protein>
    <recommendedName>
        <fullName evidence="2 3">Signal peptidase I</fullName>
        <ecNumber evidence="3">3.4.21.89</ecNumber>
    </recommendedName>
</protein>
<dbReference type="GO" id="GO:0016020">
    <property type="term" value="C:membrane"/>
    <property type="evidence" value="ECO:0007669"/>
    <property type="project" value="UniProtKB-SubCell"/>
</dbReference>
<feature type="domain" description="Peptidase S26" evidence="4">
    <location>
        <begin position="11"/>
        <end position="219"/>
    </location>
</feature>
<comment type="subcellular location">
    <subcellularLocation>
        <location evidence="3">Membrane</location>
        <topology evidence="3">Single-pass type II membrane protein</topology>
    </subcellularLocation>
</comment>
<dbReference type="GO" id="GO:0006465">
    <property type="term" value="P:signal peptide processing"/>
    <property type="evidence" value="ECO:0007669"/>
    <property type="project" value="InterPro"/>
</dbReference>
<sequence>MKKNHIILLILAVILIVGGIIFFFNQNLLKTYHISTTANEPALEQGTFIISSSLWKPKKNDFVLFKHKDSVFGIGAYIYRLIATEGDTLRIKNSTTFINSSNVDSSLNLKHAYFISEKQMNNVMDNPDYQEAYLTQDSYLVHLKDSIAAKNDYKRNLMKVSEPNPIVSKVYNANWNANFFGPLVIPENKIFVMGDNRDNAMDSRYIGLIDEEEIIGVVRTN</sequence>
<dbReference type="InterPro" id="IPR000223">
    <property type="entry name" value="Pept_S26A_signal_pept_1"/>
</dbReference>
<reference evidence="5 6" key="1">
    <citation type="submission" date="2018-10" db="EMBL/GenBank/DDBJ databases">
        <title>Genomic Encyclopedia of Archaeal and Bacterial Type Strains, Phase II (KMG-II): from individual species to whole genera.</title>
        <authorList>
            <person name="Goeker M."/>
        </authorList>
    </citation>
    <scope>NUCLEOTIDE SEQUENCE [LARGE SCALE GENOMIC DNA]</scope>
    <source>
        <strain evidence="5 6">DSM 23424</strain>
    </source>
</reference>
<dbReference type="GO" id="GO:0009003">
    <property type="term" value="F:signal peptidase activity"/>
    <property type="evidence" value="ECO:0007669"/>
    <property type="project" value="UniProtKB-EC"/>
</dbReference>
<dbReference type="EMBL" id="REFC01000012">
    <property type="protein sequence ID" value="RMA64846.1"/>
    <property type="molecule type" value="Genomic_DNA"/>
</dbReference>
<dbReference type="GO" id="GO:0004252">
    <property type="term" value="F:serine-type endopeptidase activity"/>
    <property type="evidence" value="ECO:0007669"/>
    <property type="project" value="InterPro"/>
</dbReference>
<evidence type="ECO:0000313" key="5">
    <source>
        <dbReference type="EMBL" id="RMA64846.1"/>
    </source>
</evidence>
<evidence type="ECO:0000256" key="1">
    <source>
        <dbReference type="ARBA" id="ARBA00009370"/>
    </source>
</evidence>
<dbReference type="AlphaFoldDB" id="A0A3L9YVZ3"/>
<organism evidence="5 6">
    <name type="scientific">Ulvibacter antarcticus</name>
    <dbReference type="NCBI Taxonomy" id="442714"/>
    <lineage>
        <taxon>Bacteria</taxon>
        <taxon>Pseudomonadati</taxon>
        <taxon>Bacteroidota</taxon>
        <taxon>Flavobacteriia</taxon>
        <taxon>Flavobacteriales</taxon>
        <taxon>Flavobacteriaceae</taxon>
        <taxon>Ulvibacter</taxon>
    </lineage>
</organism>
<name>A0A3L9YVZ3_9FLAO</name>
<dbReference type="InterPro" id="IPR036286">
    <property type="entry name" value="LexA/Signal_pep-like_sf"/>
</dbReference>
<dbReference type="InterPro" id="IPR019533">
    <property type="entry name" value="Peptidase_S26"/>
</dbReference>
<dbReference type="PRINTS" id="PR00727">
    <property type="entry name" value="LEADERPTASE"/>
</dbReference>
<keyword evidence="6" id="KW-1185">Reference proteome</keyword>
<dbReference type="Pfam" id="PF10502">
    <property type="entry name" value="Peptidase_S26"/>
    <property type="match status" value="1"/>
</dbReference>
<accession>A0A3L9YVZ3</accession>
<evidence type="ECO:0000313" key="6">
    <source>
        <dbReference type="Proteomes" id="UP000271339"/>
    </source>
</evidence>
<evidence type="ECO:0000256" key="2">
    <source>
        <dbReference type="ARBA" id="ARBA00019232"/>
    </source>
</evidence>
<keyword evidence="3" id="KW-0645">Protease</keyword>
<dbReference type="CDD" id="cd06530">
    <property type="entry name" value="S26_SPase_I"/>
    <property type="match status" value="1"/>
</dbReference>
<dbReference type="PANTHER" id="PTHR43390:SF1">
    <property type="entry name" value="CHLOROPLAST PROCESSING PEPTIDASE"/>
    <property type="match status" value="1"/>
</dbReference>
<dbReference type="Proteomes" id="UP000271339">
    <property type="component" value="Unassembled WGS sequence"/>
</dbReference>
<dbReference type="PANTHER" id="PTHR43390">
    <property type="entry name" value="SIGNAL PEPTIDASE I"/>
    <property type="match status" value="1"/>
</dbReference>
<dbReference type="SUPFAM" id="SSF51306">
    <property type="entry name" value="LexA/Signal peptidase"/>
    <property type="match status" value="1"/>
</dbReference>
<dbReference type="EC" id="3.4.21.89" evidence="3"/>
<dbReference type="RefSeq" id="WP_170152870.1">
    <property type="nucleotide sequence ID" value="NZ_REFC01000012.1"/>
</dbReference>
<evidence type="ECO:0000259" key="4">
    <source>
        <dbReference type="Pfam" id="PF10502"/>
    </source>
</evidence>
<evidence type="ECO:0000256" key="3">
    <source>
        <dbReference type="RuleBase" id="RU362042"/>
    </source>
</evidence>